<comment type="caution">
    <text evidence="2">The sequence shown here is derived from an EMBL/GenBank/DDBJ whole genome shotgun (WGS) entry which is preliminary data.</text>
</comment>
<keyword evidence="1" id="KW-1133">Transmembrane helix</keyword>
<accession>A0A0P7GPU4</accession>
<dbReference type="Proteomes" id="UP000050535">
    <property type="component" value="Unassembled WGS sequence"/>
</dbReference>
<feature type="transmembrane region" description="Helical" evidence="1">
    <location>
        <begin position="24"/>
        <end position="42"/>
    </location>
</feature>
<sequence>MDRVERADVELSAGTGSPTRWSEMLWALPLVVAIILLVPVAAERVFRPAKLLLTRVSISLFGDYVADESPRKRDQQSRLRAAHVQTTHRVYASRTLLYSLLLGVSGSIIGVYGAAALLWTLRISGDTVRAALPAALGFLADLTHVTELGLTDLFVLMFVSSATVGTALALGTYYLRWAILDERARERASEIEATLPRTIAFVYALSRSGMAFPRSWIR</sequence>
<proteinExistence type="predicted"/>
<keyword evidence="1" id="KW-0812">Transmembrane</keyword>
<keyword evidence="3" id="KW-1185">Reference proteome</keyword>
<evidence type="ECO:0000313" key="3">
    <source>
        <dbReference type="Proteomes" id="UP000050535"/>
    </source>
</evidence>
<feature type="transmembrane region" description="Helical" evidence="1">
    <location>
        <begin position="96"/>
        <end position="119"/>
    </location>
</feature>
<organism evidence="2 3">
    <name type="scientific">Halolamina pelagica</name>
    <dbReference type="NCBI Taxonomy" id="699431"/>
    <lineage>
        <taxon>Archaea</taxon>
        <taxon>Methanobacteriati</taxon>
        <taxon>Methanobacteriota</taxon>
        <taxon>Stenosarchaea group</taxon>
        <taxon>Halobacteria</taxon>
        <taxon>Halobacteriales</taxon>
        <taxon>Haloferacaceae</taxon>
    </lineage>
</organism>
<evidence type="ECO:0000256" key="1">
    <source>
        <dbReference type="SAM" id="Phobius"/>
    </source>
</evidence>
<reference evidence="3" key="1">
    <citation type="submission" date="2013-11" db="EMBL/GenBank/DDBJ databases">
        <authorList>
            <person name="Hoang H.T."/>
            <person name="Killian M.L."/>
            <person name="Madson D.M."/>
            <person name="Arruda P.H.E."/>
            <person name="Sun D."/>
            <person name="Schwartz K.J."/>
            <person name="Yoon K."/>
        </authorList>
    </citation>
    <scope>NUCLEOTIDE SEQUENCE [LARGE SCALE GENOMIC DNA]</scope>
    <source>
        <strain evidence="3">CDK2</strain>
    </source>
</reference>
<protein>
    <submittedName>
        <fullName evidence="2">Uncharacterized protein</fullName>
    </submittedName>
</protein>
<dbReference type="STRING" id="699431.SY89_01876"/>
<dbReference type="EMBL" id="LGUC01000001">
    <property type="protein sequence ID" value="KPN31133.1"/>
    <property type="molecule type" value="Genomic_DNA"/>
</dbReference>
<evidence type="ECO:0000313" key="2">
    <source>
        <dbReference type="EMBL" id="KPN31133.1"/>
    </source>
</evidence>
<name>A0A0P7GPU4_9EURY</name>
<gene>
    <name evidence="2" type="ORF">SY89_01876</name>
</gene>
<dbReference type="AlphaFoldDB" id="A0A0P7GPU4"/>
<keyword evidence="1" id="KW-0472">Membrane</keyword>
<feature type="transmembrane region" description="Helical" evidence="1">
    <location>
        <begin position="153"/>
        <end position="175"/>
    </location>
</feature>